<evidence type="ECO:0000259" key="1">
    <source>
        <dbReference type="PROSITE" id="PS50995"/>
    </source>
</evidence>
<dbReference type="InterPro" id="IPR000835">
    <property type="entry name" value="HTH_MarR-typ"/>
</dbReference>
<dbReference type="EMBL" id="BAABNP010000006">
    <property type="protein sequence ID" value="GAA5340772.1"/>
    <property type="molecule type" value="Genomic_DNA"/>
</dbReference>
<dbReference type="Pfam" id="PF12802">
    <property type="entry name" value="MarR_2"/>
    <property type="match status" value="1"/>
</dbReference>
<dbReference type="PANTHER" id="PTHR33164">
    <property type="entry name" value="TRANSCRIPTIONAL REGULATOR, MARR FAMILY"/>
    <property type="match status" value="1"/>
</dbReference>
<dbReference type="SMART" id="SM00347">
    <property type="entry name" value="HTH_MARR"/>
    <property type="match status" value="1"/>
</dbReference>
<dbReference type="InterPro" id="IPR036388">
    <property type="entry name" value="WH-like_DNA-bd_sf"/>
</dbReference>
<sequence>MDPADDLSLPFLLSAAFDSLVDAVHARLAAEGFPGIRAVHGFAMQAISAGCTSAELGQRLGVSKQAATQTAKALTALGLVERTADPTDRRAIVLVPTDRGIEMLERSARAFREEIARWRARVGEQSIDSLLRTLTAVTDG</sequence>
<reference evidence="2 3" key="1">
    <citation type="submission" date="2024-02" db="EMBL/GenBank/DDBJ databases">
        <title>Characterization of antibiotic resistant novel bacterial strains and their environmental applications.</title>
        <authorList>
            <person name="Manzoor S."/>
            <person name="Abbas S."/>
            <person name="Arshad M."/>
            <person name="Li W.J."/>
            <person name="Ahmed I."/>
        </authorList>
    </citation>
    <scope>NUCLEOTIDE SEQUENCE [LARGE SCALE GENOMIC DNA]</scope>
    <source>
        <strain evidence="2 3">KACC 15558</strain>
    </source>
</reference>
<dbReference type="SUPFAM" id="SSF46785">
    <property type="entry name" value="Winged helix' DNA-binding domain"/>
    <property type="match status" value="1"/>
</dbReference>
<gene>
    <name evidence="2" type="ORF">KACC15558_18120</name>
</gene>
<protein>
    <submittedName>
        <fullName evidence="2">MarR family winged helix-turn-helix transcriptional regulator</fullName>
    </submittedName>
</protein>
<dbReference type="InterPro" id="IPR036390">
    <property type="entry name" value="WH_DNA-bd_sf"/>
</dbReference>
<accession>A0ABP9TZI2</accession>
<organism evidence="2 3">
    <name type="scientific">Brevibacterium ammoniilyticum</name>
    <dbReference type="NCBI Taxonomy" id="1046555"/>
    <lineage>
        <taxon>Bacteria</taxon>
        <taxon>Bacillati</taxon>
        <taxon>Actinomycetota</taxon>
        <taxon>Actinomycetes</taxon>
        <taxon>Micrococcales</taxon>
        <taxon>Brevibacteriaceae</taxon>
        <taxon>Brevibacterium</taxon>
    </lineage>
</organism>
<evidence type="ECO:0000313" key="3">
    <source>
        <dbReference type="Proteomes" id="UP001498935"/>
    </source>
</evidence>
<comment type="caution">
    <text evidence="2">The sequence shown here is derived from an EMBL/GenBank/DDBJ whole genome shotgun (WGS) entry which is preliminary data.</text>
</comment>
<dbReference type="InterPro" id="IPR039422">
    <property type="entry name" value="MarR/SlyA-like"/>
</dbReference>
<dbReference type="PROSITE" id="PS50995">
    <property type="entry name" value="HTH_MARR_2"/>
    <property type="match status" value="1"/>
</dbReference>
<dbReference type="Gene3D" id="1.10.10.10">
    <property type="entry name" value="Winged helix-like DNA-binding domain superfamily/Winged helix DNA-binding domain"/>
    <property type="match status" value="1"/>
</dbReference>
<dbReference type="PANTHER" id="PTHR33164:SF99">
    <property type="entry name" value="MARR FAMILY REGULATORY PROTEIN"/>
    <property type="match status" value="1"/>
</dbReference>
<name>A0ABP9TZI2_9MICO</name>
<proteinExistence type="predicted"/>
<dbReference type="RefSeq" id="WP_342038036.1">
    <property type="nucleotide sequence ID" value="NZ_BAABBK010000005.1"/>
</dbReference>
<keyword evidence="3" id="KW-1185">Reference proteome</keyword>
<feature type="domain" description="HTH marR-type" evidence="1">
    <location>
        <begin position="1"/>
        <end position="139"/>
    </location>
</feature>
<dbReference type="Proteomes" id="UP001498935">
    <property type="component" value="Unassembled WGS sequence"/>
</dbReference>
<evidence type="ECO:0000313" key="2">
    <source>
        <dbReference type="EMBL" id="GAA5340772.1"/>
    </source>
</evidence>